<name>A0ABV2LAR6_9HYPH</name>
<accession>A0ABV2LAR6</accession>
<organism evidence="1 2">
    <name type="scientific">Methylobacterium goesingense</name>
    <dbReference type="NCBI Taxonomy" id="243690"/>
    <lineage>
        <taxon>Bacteria</taxon>
        <taxon>Pseudomonadati</taxon>
        <taxon>Pseudomonadota</taxon>
        <taxon>Alphaproteobacteria</taxon>
        <taxon>Hyphomicrobiales</taxon>
        <taxon>Methylobacteriaceae</taxon>
        <taxon>Methylobacterium</taxon>
    </lineage>
</organism>
<keyword evidence="2" id="KW-1185">Reference proteome</keyword>
<proteinExistence type="predicted"/>
<evidence type="ECO:0000313" key="2">
    <source>
        <dbReference type="Proteomes" id="UP001549145"/>
    </source>
</evidence>
<reference evidence="1 2" key="1">
    <citation type="submission" date="2024-06" db="EMBL/GenBank/DDBJ databases">
        <title>Genomic Encyclopedia of Type Strains, Phase IV (KMG-IV): sequencing the most valuable type-strain genomes for metagenomic binning, comparative biology and taxonomic classification.</title>
        <authorList>
            <person name="Goeker M."/>
        </authorList>
    </citation>
    <scope>NUCLEOTIDE SEQUENCE [LARGE SCALE GENOMIC DNA]</scope>
    <source>
        <strain evidence="1 2">DSM 21331</strain>
    </source>
</reference>
<dbReference type="RefSeq" id="WP_238279549.1">
    <property type="nucleotide sequence ID" value="NZ_BPQL01000061.1"/>
</dbReference>
<dbReference type="EMBL" id="JBEPMM010000020">
    <property type="protein sequence ID" value="MET3694948.1"/>
    <property type="molecule type" value="Genomic_DNA"/>
</dbReference>
<sequence>MIDGLRDAGICILTRGAIEDYYPAGAENGQKPQRALLAIELVKSKDDLAKISAPLAENRICELSEIFTEIFRPPVASKGEAVSE</sequence>
<comment type="caution">
    <text evidence="1">The sequence shown here is derived from an EMBL/GenBank/DDBJ whole genome shotgun (WGS) entry which is preliminary data.</text>
</comment>
<evidence type="ECO:0000313" key="1">
    <source>
        <dbReference type="EMBL" id="MET3694948.1"/>
    </source>
</evidence>
<gene>
    <name evidence="1" type="ORF">ABID43_004513</name>
</gene>
<dbReference type="Proteomes" id="UP001549145">
    <property type="component" value="Unassembled WGS sequence"/>
</dbReference>
<protein>
    <submittedName>
        <fullName evidence="1">Uncharacterized protein</fullName>
    </submittedName>
</protein>